<keyword evidence="1" id="KW-1185">Reference proteome</keyword>
<dbReference type="PANTHER" id="PTHR41404">
    <property type="entry name" value="SHIELDIN COMPLEX SUBUNIT 3"/>
    <property type="match status" value="1"/>
</dbReference>
<sequence>MDVVLHYRTWQRDPAELQKIAEETLRGFPLRKLPNFIPWFPNDLGKCPLKPKRKPPVLSIHEVEELKQHHTTPEAACGSPCYDCTEKLQEFHPDTKARWCLEAKTDTNSLGKQLATSKQPFRRSWSVSVPNPKLKYKILPLSRELQITLQKLKLHVFYRAQWIIEPSTFNNQTLEEIWVKLNNMIKHKELPSCNATIQRCKGQILIFCDILYCEYVANNLREKLNLGGKMNLFVHKYGIIHSL</sequence>
<organism evidence="1 2">
    <name type="scientific">Pogona vitticeps</name>
    <name type="common">central bearded dragon</name>
    <dbReference type="NCBI Taxonomy" id="103695"/>
    <lineage>
        <taxon>Eukaryota</taxon>
        <taxon>Metazoa</taxon>
        <taxon>Chordata</taxon>
        <taxon>Craniata</taxon>
        <taxon>Vertebrata</taxon>
        <taxon>Euteleostomi</taxon>
        <taxon>Lepidosauria</taxon>
        <taxon>Squamata</taxon>
        <taxon>Bifurcata</taxon>
        <taxon>Unidentata</taxon>
        <taxon>Episquamata</taxon>
        <taxon>Toxicofera</taxon>
        <taxon>Iguania</taxon>
        <taxon>Acrodonta</taxon>
        <taxon>Agamidae</taxon>
        <taxon>Amphibolurinae</taxon>
        <taxon>Pogona</taxon>
    </lineage>
</organism>
<evidence type="ECO:0000313" key="2">
    <source>
        <dbReference type="RefSeq" id="XP_072848808.1"/>
    </source>
</evidence>
<name>A0ABM5FTT1_9SAUR</name>
<dbReference type="CDD" id="cd22293">
    <property type="entry name" value="RBD_SHLD3_N"/>
    <property type="match status" value="1"/>
</dbReference>
<protein>
    <submittedName>
        <fullName evidence="2">Shieldin complex subunit 3</fullName>
    </submittedName>
</protein>
<evidence type="ECO:0000313" key="1">
    <source>
        <dbReference type="Proteomes" id="UP001652642"/>
    </source>
</evidence>
<dbReference type="PANTHER" id="PTHR41404:SF1">
    <property type="entry name" value="SHIELDIN COMPLEX SUBUNIT 3"/>
    <property type="match status" value="1"/>
</dbReference>
<dbReference type="GeneID" id="140704972"/>
<dbReference type="RefSeq" id="XP_072848808.1">
    <property type="nucleotide sequence ID" value="XM_072992707.1"/>
</dbReference>
<proteinExistence type="predicted"/>
<reference evidence="1" key="1">
    <citation type="submission" date="2025-05" db="UniProtKB">
        <authorList>
            <consortium name="RefSeq"/>
        </authorList>
    </citation>
    <scope>NUCLEOTIDE SEQUENCE [LARGE SCALE GENOMIC DNA]</scope>
</reference>
<dbReference type="InterPro" id="IPR039996">
    <property type="entry name" value="Shieldin_RINN1"/>
</dbReference>
<accession>A0ABM5FTT1</accession>
<gene>
    <name evidence="2" type="primary">SHLD3</name>
</gene>
<dbReference type="Proteomes" id="UP001652642">
    <property type="component" value="Chromosome 2"/>
</dbReference>
<reference evidence="2" key="2">
    <citation type="submission" date="2025-08" db="UniProtKB">
        <authorList>
            <consortium name="RefSeq"/>
        </authorList>
    </citation>
    <scope>IDENTIFICATION</scope>
</reference>